<protein>
    <submittedName>
        <fullName evidence="7">Lipid II:glycine glycyltransferase FemX</fullName>
    </submittedName>
</protein>
<keyword evidence="4" id="KW-0573">Peptidoglycan synthesis</keyword>
<evidence type="ECO:0000256" key="5">
    <source>
        <dbReference type="ARBA" id="ARBA00023315"/>
    </source>
</evidence>
<evidence type="ECO:0000256" key="6">
    <source>
        <dbReference type="ARBA" id="ARBA00023316"/>
    </source>
</evidence>
<sequence length="392" mass="44087">MLTATTQAALPVRSPTRLVVQRLSVSAYLDAPVEDRSFLQCPAWAKVKLGWDSELLGWVDPSGRIVGTAHVLYRKLPGVGRSFAYLPEGPVIDWSEPNLDRWLSPLLDHVASAGAFAIRMGPPLMLRRWHAATLKAAAAPGLRIGDVLADRVEPLGHAVYERLNILGWRRREGGRLEGGDAQPRFQFLVPLAGRSLDEVWTGFNQEWRRNIKKSMRSGVSIELGSASDLPAFHQLLSLTEERNGFKLNRSLEYYQRQYDALNGEYPGRMRLYVARHDGEILAAHTMNVVGKRVWYQTGASANHRRDVKPSNALQWRMMQIAHEIGADVYDMRGVKDPLDPESRDFGLLRWKLGTGGEVAETLGEWELTLPGPVNHSLHRAMRAYQAHRAKPR</sequence>
<proteinExistence type="inferred from homology"/>
<comment type="similarity">
    <text evidence="1">Belongs to the FemABX family.</text>
</comment>
<gene>
    <name evidence="7" type="ORF">ACFOUW_00490</name>
</gene>
<dbReference type="Proteomes" id="UP001595699">
    <property type="component" value="Unassembled WGS sequence"/>
</dbReference>
<evidence type="ECO:0000256" key="2">
    <source>
        <dbReference type="ARBA" id="ARBA00022679"/>
    </source>
</evidence>
<dbReference type="RefSeq" id="WP_385925640.1">
    <property type="nucleotide sequence ID" value="NZ_JBHRZH010000001.1"/>
</dbReference>
<dbReference type="EMBL" id="JBHRZH010000001">
    <property type="protein sequence ID" value="MFC3759302.1"/>
    <property type="molecule type" value="Genomic_DNA"/>
</dbReference>
<evidence type="ECO:0000313" key="7">
    <source>
        <dbReference type="EMBL" id="MFC3759302.1"/>
    </source>
</evidence>
<dbReference type="PROSITE" id="PS51191">
    <property type="entry name" value="FEMABX"/>
    <property type="match status" value="1"/>
</dbReference>
<comment type="caution">
    <text evidence="7">The sequence shown here is derived from an EMBL/GenBank/DDBJ whole genome shotgun (WGS) entry which is preliminary data.</text>
</comment>
<keyword evidence="3" id="KW-0133">Cell shape</keyword>
<keyword evidence="8" id="KW-1185">Reference proteome</keyword>
<organism evidence="7 8">
    <name type="scientific">Tenggerimyces flavus</name>
    <dbReference type="NCBI Taxonomy" id="1708749"/>
    <lineage>
        <taxon>Bacteria</taxon>
        <taxon>Bacillati</taxon>
        <taxon>Actinomycetota</taxon>
        <taxon>Actinomycetes</taxon>
        <taxon>Propionibacteriales</taxon>
        <taxon>Nocardioidaceae</taxon>
        <taxon>Tenggerimyces</taxon>
    </lineage>
</organism>
<keyword evidence="2" id="KW-0808">Transferase</keyword>
<keyword evidence="5" id="KW-0012">Acyltransferase</keyword>
<dbReference type="Gene3D" id="3.40.630.30">
    <property type="match status" value="2"/>
</dbReference>
<dbReference type="PANTHER" id="PTHR36174">
    <property type="entry name" value="LIPID II:GLYCINE GLYCYLTRANSFERASE"/>
    <property type="match status" value="1"/>
</dbReference>
<dbReference type="InterPro" id="IPR003447">
    <property type="entry name" value="FEMABX"/>
</dbReference>
<name>A0ABV7Y2I3_9ACTN</name>
<evidence type="ECO:0000313" key="8">
    <source>
        <dbReference type="Proteomes" id="UP001595699"/>
    </source>
</evidence>
<dbReference type="Pfam" id="PF02388">
    <property type="entry name" value="FemAB"/>
    <property type="match status" value="2"/>
</dbReference>
<dbReference type="InterPro" id="IPR016181">
    <property type="entry name" value="Acyl_CoA_acyltransferase"/>
</dbReference>
<evidence type="ECO:0000256" key="1">
    <source>
        <dbReference type="ARBA" id="ARBA00009943"/>
    </source>
</evidence>
<evidence type="ECO:0000256" key="3">
    <source>
        <dbReference type="ARBA" id="ARBA00022960"/>
    </source>
</evidence>
<dbReference type="PANTHER" id="PTHR36174:SF1">
    <property type="entry name" value="LIPID II:GLYCINE GLYCYLTRANSFERASE"/>
    <property type="match status" value="1"/>
</dbReference>
<keyword evidence="6" id="KW-0961">Cell wall biogenesis/degradation</keyword>
<dbReference type="InterPro" id="IPR050644">
    <property type="entry name" value="PG_Glycine_Bridge_Synth"/>
</dbReference>
<evidence type="ECO:0000256" key="4">
    <source>
        <dbReference type="ARBA" id="ARBA00022984"/>
    </source>
</evidence>
<reference evidence="8" key="1">
    <citation type="journal article" date="2019" name="Int. J. Syst. Evol. Microbiol.">
        <title>The Global Catalogue of Microorganisms (GCM) 10K type strain sequencing project: providing services to taxonomists for standard genome sequencing and annotation.</title>
        <authorList>
            <consortium name="The Broad Institute Genomics Platform"/>
            <consortium name="The Broad Institute Genome Sequencing Center for Infectious Disease"/>
            <person name="Wu L."/>
            <person name="Ma J."/>
        </authorList>
    </citation>
    <scope>NUCLEOTIDE SEQUENCE [LARGE SCALE GENOMIC DNA]</scope>
    <source>
        <strain evidence="8">CGMCC 4.7241</strain>
    </source>
</reference>
<accession>A0ABV7Y2I3</accession>
<dbReference type="SUPFAM" id="SSF55729">
    <property type="entry name" value="Acyl-CoA N-acyltransferases (Nat)"/>
    <property type="match status" value="2"/>
</dbReference>